<evidence type="ECO:0000259" key="2">
    <source>
        <dbReference type="Pfam" id="PF03807"/>
    </source>
</evidence>
<evidence type="ECO:0000313" key="4">
    <source>
        <dbReference type="Proteomes" id="UP001239418"/>
    </source>
</evidence>
<dbReference type="InterPro" id="IPR036291">
    <property type="entry name" value="NAD(P)-bd_dom_sf"/>
</dbReference>
<dbReference type="RefSeq" id="WP_305449096.1">
    <property type="nucleotide sequence ID" value="NZ_CP117454.1"/>
</dbReference>
<keyword evidence="4" id="KW-1185">Reference proteome</keyword>
<name>A0ABY9F3E9_9PSED</name>
<protein>
    <submittedName>
        <fullName evidence="3">NADPH-dependent F420 reductase</fullName>
    </submittedName>
</protein>
<dbReference type="SUPFAM" id="SSF51735">
    <property type="entry name" value="NAD(P)-binding Rossmann-fold domains"/>
    <property type="match status" value="1"/>
</dbReference>
<reference evidence="3 4" key="1">
    <citation type="submission" date="2023-02" db="EMBL/GenBank/DDBJ databases">
        <title>Evolution of Hrp T3SS in non-pathogenic Pseudomonas fluorescens.</title>
        <authorList>
            <person name="Liao K."/>
            <person name="Wei H."/>
            <person name="Gu Y."/>
        </authorList>
    </citation>
    <scope>NUCLEOTIDE SEQUENCE [LARGE SCALE GENOMIC DNA]</scope>
    <source>
        <strain evidence="3 4">FP1935</strain>
    </source>
</reference>
<feature type="domain" description="Pyrroline-5-carboxylate reductase catalytic N-terminal" evidence="2">
    <location>
        <begin position="2"/>
        <end position="91"/>
    </location>
</feature>
<accession>A0ABY9F3E9</accession>
<sequence length="197" mass="20635">MKYAIIGSGNVGTAIARQFARVAIPVSIANTRGPETILPLTAELGEMVTATSLEEALSADVLFLALPFIAVEALARSRSDWAGKIIIDQTNAYGVPPETLAGRLSSDIVAQALPGASVVKAFNQLPAGVLARDPSQDGGRRVIFVSSNDEKAASTVKALAEQLGFSPILVGRIDEGGRLLHIPGPLVLHNLIEHPLN</sequence>
<dbReference type="EMBL" id="CP117454">
    <property type="protein sequence ID" value="WLG86903.1"/>
    <property type="molecule type" value="Genomic_DNA"/>
</dbReference>
<gene>
    <name evidence="3" type="ORF">PSH97_10440</name>
</gene>
<keyword evidence="1" id="KW-0560">Oxidoreductase</keyword>
<dbReference type="PANTHER" id="PTHR14239">
    <property type="entry name" value="DUDULIN-RELATED"/>
    <property type="match status" value="1"/>
</dbReference>
<organism evidence="3 4">
    <name type="scientific">Pseudomonas cucumis</name>
    <dbReference type="NCBI Taxonomy" id="2954082"/>
    <lineage>
        <taxon>Bacteria</taxon>
        <taxon>Pseudomonadati</taxon>
        <taxon>Pseudomonadota</taxon>
        <taxon>Gammaproteobacteria</taxon>
        <taxon>Pseudomonadales</taxon>
        <taxon>Pseudomonadaceae</taxon>
        <taxon>Pseudomonas</taxon>
    </lineage>
</organism>
<dbReference type="Pfam" id="PF03807">
    <property type="entry name" value="F420_oxidored"/>
    <property type="match status" value="1"/>
</dbReference>
<proteinExistence type="predicted"/>
<dbReference type="InterPro" id="IPR028939">
    <property type="entry name" value="P5C_Rdtase_cat_N"/>
</dbReference>
<evidence type="ECO:0000313" key="3">
    <source>
        <dbReference type="EMBL" id="WLG86903.1"/>
    </source>
</evidence>
<dbReference type="InterPro" id="IPR051267">
    <property type="entry name" value="STEAP_metalloreductase"/>
</dbReference>
<evidence type="ECO:0000256" key="1">
    <source>
        <dbReference type="ARBA" id="ARBA00023002"/>
    </source>
</evidence>
<dbReference type="Proteomes" id="UP001239418">
    <property type="component" value="Chromosome"/>
</dbReference>
<dbReference type="Gene3D" id="3.40.50.720">
    <property type="entry name" value="NAD(P)-binding Rossmann-like Domain"/>
    <property type="match status" value="1"/>
</dbReference>